<organism evidence="1 2">
    <name type="scientific">Hymenobacter montanus</name>
    <dbReference type="NCBI Taxonomy" id="2771359"/>
    <lineage>
        <taxon>Bacteria</taxon>
        <taxon>Pseudomonadati</taxon>
        <taxon>Bacteroidota</taxon>
        <taxon>Cytophagia</taxon>
        <taxon>Cytophagales</taxon>
        <taxon>Hymenobacteraceae</taxon>
        <taxon>Hymenobacter</taxon>
    </lineage>
</organism>
<evidence type="ECO:0000313" key="2">
    <source>
        <dbReference type="Proteomes" id="UP000612233"/>
    </source>
</evidence>
<reference evidence="1" key="1">
    <citation type="submission" date="2020-09" db="EMBL/GenBank/DDBJ databases">
        <authorList>
            <person name="Kim M.K."/>
        </authorList>
    </citation>
    <scope>NUCLEOTIDE SEQUENCE</scope>
    <source>
        <strain evidence="1">BT664</strain>
    </source>
</reference>
<dbReference type="Pfam" id="PF10709">
    <property type="entry name" value="DUF2511"/>
    <property type="match status" value="1"/>
</dbReference>
<dbReference type="InterPro" id="IPR019648">
    <property type="entry name" value="YebY"/>
</dbReference>
<comment type="caution">
    <text evidence="1">The sequence shown here is derived from an EMBL/GenBank/DDBJ whole genome shotgun (WGS) entry which is preliminary data.</text>
</comment>
<dbReference type="AlphaFoldDB" id="A0A927GKQ6"/>
<gene>
    <name evidence="1" type="ORF">IC235_17660</name>
</gene>
<proteinExistence type="predicted"/>
<name>A0A927GKQ6_9BACT</name>
<accession>A0A927GKQ6</accession>
<dbReference type="Proteomes" id="UP000612233">
    <property type="component" value="Unassembled WGS sequence"/>
</dbReference>
<evidence type="ECO:0000313" key="1">
    <source>
        <dbReference type="EMBL" id="MBD2769720.1"/>
    </source>
</evidence>
<dbReference type="EMBL" id="JACXAD010000022">
    <property type="protein sequence ID" value="MBD2769720.1"/>
    <property type="molecule type" value="Genomic_DNA"/>
</dbReference>
<keyword evidence="2" id="KW-1185">Reference proteome</keyword>
<sequence>MKRFLILLMGLAGCQSGTANNEKPVAKAAASDGTIWFSKAKMGRKWPLTISDSVKVECEGNGMYYLLTTASGVTYAMNGTAKSRDKWPELEKIISKRDSAGMRYVGDTQPFFEVAYKICKQ</sequence>
<dbReference type="RefSeq" id="WP_191006528.1">
    <property type="nucleotide sequence ID" value="NZ_JACXAD010000022.1"/>
</dbReference>
<protein>
    <submittedName>
        <fullName evidence="1">DUF2511 domain-containing protein</fullName>
    </submittedName>
</protein>